<gene>
    <name evidence="4" type="ORF">RO785_09540</name>
</gene>
<dbReference type="GO" id="GO:0006006">
    <property type="term" value="P:glucose metabolic process"/>
    <property type="evidence" value="ECO:0007669"/>
    <property type="project" value="TreeGrafter"/>
</dbReference>
<keyword evidence="3" id="KW-0472">Membrane</keyword>
<dbReference type="PRINTS" id="PR00081">
    <property type="entry name" value="GDHRDH"/>
</dbReference>
<evidence type="ECO:0000313" key="5">
    <source>
        <dbReference type="Proteomes" id="UP001266995"/>
    </source>
</evidence>
<dbReference type="PRINTS" id="PR00080">
    <property type="entry name" value="SDRFAMILY"/>
</dbReference>
<evidence type="ECO:0000313" key="4">
    <source>
        <dbReference type="EMBL" id="MDT4511221.1"/>
    </source>
</evidence>
<dbReference type="InterPro" id="IPR036291">
    <property type="entry name" value="NAD(P)-bd_dom_sf"/>
</dbReference>
<name>A0AAW8VGR7_9BACE</name>
<dbReference type="Proteomes" id="UP001266995">
    <property type="component" value="Unassembled WGS sequence"/>
</dbReference>
<evidence type="ECO:0000256" key="3">
    <source>
        <dbReference type="SAM" id="Phobius"/>
    </source>
</evidence>
<evidence type="ECO:0000256" key="2">
    <source>
        <dbReference type="ARBA" id="ARBA00022857"/>
    </source>
</evidence>
<dbReference type="Pfam" id="PF13561">
    <property type="entry name" value="adh_short_C2"/>
    <property type="match status" value="1"/>
</dbReference>
<feature type="transmembrane region" description="Helical" evidence="3">
    <location>
        <begin position="135"/>
        <end position="154"/>
    </location>
</feature>
<keyword evidence="3" id="KW-1133">Transmembrane helix</keyword>
<dbReference type="InterPro" id="IPR002347">
    <property type="entry name" value="SDR_fam"/>
</dbReference>
<dbReference type="PANTHER" id="PTHR44252">
    <property type="entry name" value="D-ERYTHRULOSE REDUCTASE"/>
    <property type="match status" value="1"/>
</dbReference>
<sequence>MNYNPFSLEYKRILITGAGGGIGRSIAIEAAKMGAILLLVDINIDALNETVGMLESEKCSVYQINLANYNEILDFVELIDPIDGLVNNAGISNTKPLHFISEEEYEKVLAVNTKAPVFLTNLLYKRKKIKKNASIVFMSSLAGLYTFTPANGLYSLSKSAITAYSKSCAVEFAVRGIRSNSVHPSMVNTDLKMKLSFSEEDYKKDMQKYPLKRYAEPFEIAYAVIFLLSDAASYITGHTLIIDGGRSLK</sequence>
<dbReference type="GO" id="GO:0050038">
    <property type="term" value="F:L-xylulose reductase (NADPH) activity"/>
    <property type="evidence" value="ECO:0007669"/>
    <property type="project" value="TreeGrafter"/>
</dbReference>
<keyword evidence="4" id="KW-0560">Oxidoreductase</keyword>
<dbReference type="GO" id="GO:0004090">
    <property type="term" value="F:carbonyl reductase (NADPH) activity"/>
    <property type="evidence" value="ECO:0007669"/>
    <property type="project" value="TreeGrafter"/>
</dbReference>
<dbReference type="InterPro" id="IPR051737">
    <property type="entry name" value="L-xylulose/Carbonyl_redctase"/>
</dbReference>
<dbReference type="GO" id="GO:0005997">
    <property type="term" value="P:xylulose metabolic process"/>
    <property type="evidence" value="ECO:0007669"/>
    <property type="project" value="TreeGrafter"/>
</dbReference>
<protein>
    <submittedName>
        <fullName evidence="4">SDR family oxidoreductase</fullName>
        <ecNumber evidence="4">1.-.-.-</ecNumber>
    </submittedName>
</protein>
<dbReference type="Gene3D" id="3.40.50.720">
    <property type="entry name" value="NAD(P)-binding Rossmann-like Domain"/>
    <property type="match status" value="1"/>
</dbReference>
<keyword evidence="2" id="KW-0521">NADP</keyword>
<proteinExistence type="inferred from homology"/>
<comment type="caution">
    <text evidence="4">The sequence shown here is derived from an EMBL/GenBank/DDBJ whole genome shotgun (WGS) entry which is preliminary data.</text>
</comment>
<dbReference type="EC" id="1.-.-.-" evidence="4"/>
<evidence type="ECO:0000256" key="1">
    <source>
        <dbReference type="ARBA" id="ARBA00006484"/>
    </source>
</evidence>
<accession>A0AAW8VGR7</accession>
<dbReference type="FunFam" id="3.40.50.720:FF:000084">
    <property type="entry name" value="Short-chain dehydrogenase reductase"/>
    <property type="match status" value="1"/>
</dbReference>
<reference evidence="4" key="1">
    <citation type="submission" date="2023-08" db="EMBL/GenBank/DDBJ databases">
        <title>Reintroducing virulent viruses to syntetic microbiomes.</title>
        <authorList>
            <person name="Wilde J."/>
            <person name="Boyes R."/>
            <person name="Robinson A.V."/>
            <person name="Daisley B.A."/>
            <person name="Allen-Vercoe E."/>
        </authorList>
    </citation>
    <scope>NUCLEOTIDE SEQUENCE</scope>
    <source>
        <strain evidence="4">225I_12FAA</strain>
    </source>
</reference>
<comment type="similarity">
    <text evidence="1">Belongs to the short-chain dehydrogenases/reductases (SDR) family.</text>
</comment>
<organism evidence="4 5">
    <name type="scientific">Bacteroides cellulosilyticus</name>
    <dbReference type="NCBI Taxonomy" id="246787"/>
    <lineage>
        <taxon>Bacteria</taxon>
        <taxon>Pseudomonadati</taxon>
        <taxon>Bacteroidota</taxon>
        <taxon>Bacteroidia</taxon>
        <taxon>Bacteroidales</taxon>
        <taxon>Bacteroidaceae</taxon>
        <taxon>Bacteroides</taxon>
    </lineage>
</organism>
<dbReference type="SUPFAM" id="SSF51735">
    <property type="entry name" value="NAD(P)-binding Rossmann-fold domains"/>
    <property type="match status" value="1"/>
</dbReference>
<dbReference type="EMBL" id="JAVSNH010000001">
    <property type="protein sequence ID" value="MDT4511221.1"/>
    <property type="molecule type" value="Genomic_DNA"/>
</dbReference>
<keyword evidence="3" id="KW-0812">Transmembrane</keyword>
<dbReference type="PANTHER" id="PTHR44252:SF3">
    <property type="entry name" value="D-ERYTHRULOSE REDUCTASE-RELATED"/>
    <property type="match status" value="1"/>
</dbReference>
<feature type="transmembrane region" description="Helical" evidence="3">
    <location>
        <begin position="220"/>
        <end position="242"/>
    </location>
</feature>
<dbReference type="RefSeq" id="WP_313753174.1">
    <property type="nucleotide sequence ID" value="NZ_JAVSNH010000001.1"/>
</dbReference>
<dbReference type="CDD" id="cd05233">
    <property type="entry name" value="SDR_c"/>
    <property type="match status" value="1"/>
</dbReference>
<dbReference type="AlphaFoldDB" id="A0AAW8VGR7"/>